<dbReference type="InterPro" id="IPR005530">
    <property type="entry name" value="SPW"/>
</dbReference>
<accession>A0ABS9QBT1</accession>
<gene>
    <name evidence="3" type="ORF">L4923_07585</name>
</gene>
<name>A0ABS9QBT1_9HYPH</name>
<dbReference type="RefSeq" id="WP_239363229.1">
    <property type="nucleotide sequence ID" value="NZ_JAKREW010000005.1"/>
</dbReference>
<feature type="transmembrane region" description="Helical" evidence="1">
    <location>
        <begin position="43"/>
        <end position="61"/>
    </location>
</feature>
<keyword evidence="1" id="KW-0472">Membrane</keyword>
<feature type="transmembrane region" description="Helical" evidence="1">
    <location>
        <begin position="92"/>
        <end position="111"/>
    </location>
</feature>
<evidence type="ECO:0000256" key="1">
    <source>
        <dbReference type="SAM" id="Phobius"/>
    </source>
</evidence>
<evidence type="ECO:0000313" key="3">
    <source>
        <dbReference type="EMBL" id="MCG7504879.1"/>
    </source>
</evidence>
<keyword evidence="1" id="KW-1133">Transmembrane helix</keyword>
<dbReference type="EMBL" id="JAKREW010000005">
    <property type="protein sequence ID" value="MCG7504879.1"/>
    <property type="molecule type" value="Genomic_DNA"/>
</dbReference>
<sequence>MLKSLSSINREAFDIATVAAAIGLLASPWYLGYTAEPYATWHAWAVGVAVTALAIATLFKFHLAEEWANLALGLWAVAAPWALGFSTVASAMWAHVIFGLAIAILAAVAAWNENDGSFLPV</sequence>
<evidence type="ECO:0000259" key="2">
    <source>
        <dbReference type="Pfam" id="PF03779"/>
    </source>
</evidence>
<feature type="domain" description="SPW repeat-containing integral membrane" evidence="2">
    <location>
        <begin position="14"/>
        <end position="107"/>
    </location>
</feature>
<keyword evidence="1" id="KW-0812">Transmembrane</keyword>
<dbReference type="Pfam" id="PF03779">
    <property type="entry name" value="SPW"/>
    <property type="match status" value="1"/>
</dbReference>
<feature type="transmembrane region" description="Helical" evidence="1">
    <location>
        <begin position="68"/>
        <end position="86"/>
    </location>
</feature>
<evidence type="ECO:0000313" key="4">
    <source>
        <dbReference type="Proteomes" id="UP001201701"/>
    </source>
</evidence>
<keyword evidence="4" id="KW-1185">Reference proteome</keyword>
<dbReference type="Proteomes" id="UP001201701">
    <property type="component" value="Unassembled WGS sequence"/>
</dbReference>
<proteinExistence type="predicted"/>
<comment type="caution">
    <text evidence="3">The sequence shown here is derived from an EMBL/GenBank/DDBJ whole genome shotgun (WGS) entry which is preliminary data.</text>
</comment>
<feature type="transmembrane region" description="Helical" evidence="1">
    <location>
        <begin position="12"/>
        <end position="31"/>
    </location>
</feature>
<organism evidence="3 4">
    <name type="scientific">Mesorhizobium retamae</name>
    <dbReference type="NCBI Taxonomy" id="2912854"/>
    <lineage>
        <taxon>Bacteria</taxon>
        <taxon>Pseudomonadati</taxon>
        <taxon>Pseudomonadota</taxon>
        <taxon>Alphaproteobacteria</taxon>
        <taxon>Hyphomicrobiales</taxon>
        <taxon>Phyllobacteriaceae</taxon>
        <taxon>Mesorhizobium</taxon>
    </lineage>
</organism>
<reference evidence="3 4" key="1">
    <citation type="submission" date="2022-02" db="EMBL/GenBank/DDBJ databases">
        <title>Draft genome sequence of Mezorhizobium retamae strain IRAMC:0171 isolated from Retama raetam nodules.</title>
        <authorList>
            <person name="Bengaied R."/>
            <person name="Sbissi I."/>
            <person name="Huber K."/>
            <person name="Ghodbane F."/>
            <person name="Nouioui I."/>
            <person name="Tarhouni M."/>
            <person name="Gtari M."/>
        </authorList>
    </citation>
    <scope>NUCLEOTIDE SEQUENCE [LARGE SCALE GENOMIC DNA]</scope>
    <source>
        <strain evidence="3 4">IRAMC:0171</strain>
    </source>
</reference>
<protein>
    <submittedName>
        <fullName evidence="3">SPW repeat protein</fullName>
    </submittedName>
</protein>